<comment type="catalytic activity">
    <reaction evidence="7">
        <text>hydrogenobyrinate + 2 L-glutamine + 2 ATP + 2 H2O = hydrogenobyrinate a,c-diamide + 2 L-glutamate + 2 ADP + 2 phosphate + 2 H(+)</text>
        <dbReference type="Rhea" id="RHEA:12544"/>
        <dbReference type="ChEBI" id="CHEBI:15377"/>
        <dbReference type="ChEBI" id="CHEBI:15378"/>
        <dbReference type="ChEBI" id="CHEBI:29985"/>
        <dbReference type="ChEBI" id="CHEBI:30616"/>
        <dbReference type="ChEBI" id="CHEBI:43474"/>
        <dbReference type="ChEBI" id="CHEBI:58359"/>
        <dbReference type="ChEBI" id="CHEBI:77873"/>
        <dbReference type="ChEBI" id="CHEBI:77874"/>
        <dbReference type="ChEBI" id="CHEBI:456216"/>
        <dbReference type="EC" id="6.3.5.9"/>
    </reaction>
</comment>
<keyword evidence="6 7" id="KW-0315">Glutamine amidotransferase</keyword>
<comment type="similarity">
    <text evidence="7">Belongs to the CobB/CbiA family.</text>
</comment>
<keyword evidence="3 7" id="KW-0547">Nucleotide-binding</keyword>
<evidence type="ECO:0000256" key="4">
    <source>
        <dbReference type="ARBA" id="ARBA00022840"/>
    </source>
</evidence>
<feature type="site" description="Increases nucleophilicity of active site Cys" evidence="7">
    <location>
        <position position="442"/>
    </location>
</feature>
<feature type="domain" description="CobB/CobQ-like glutamine amidotransferase" evidence="9">
    <location>
        <begin position="264"/>
        <end position="447"/>
    </location>
</feature>
<comment type="miscellaneous">
    <text evidence="7">The a and c carboxylates of hydrogenobyrinate are activated for nucleophilic attack via formation of a phosphorylated intermediate by ATP. CobB catalyzes first the amidation of the c-carboxylate, and then that of the a-carboxylate.</text>
</comment>
<accession>A0A941EVH1</accession>
<evidence type="ECO:0000256" key="1">
    <source>
        <dbReference type="ARBA" id="ARBA00001946"/>
    </source>
</evidence>
<keyword evidence="5 7" id="KW-0460">Magnesium</keyword>
<dbReference type="SUPFAM" id="SSF52540">
    <property type="entry name" value="P-loop containing nucleoside triphosphate hydrolases"/>
    <property type="match status" value="1"/>
</dbReference>
<evidence type="ECO:0000256" key="2">
    <source>
        <dbReference type="ARBA" id="ARBA00022598"/>
    </source>
</evidence>
<dbReference type="PANTHER" id="PTHR43873:SF1">
    <property type="entry name" value="COBYRINATE A,C-DIAMIDE SYNTHASE"/>
    <property type="match status" value="1"/>
</dbReference>
<evidence type="ECO:0000256" key="6">
    <source>
        <dbReference type="ARBA" id="ARBA00022962"/>
    </source>
</evidence>
<dbReference type="InterPro" id="IPR004484">
    <property type="entry name" value="CbiA/CobB_synth"/>
</dbReference>
<evidence type="ECO:0000256" key="3">
    <source>
        <dbReference type="ARBA" id="ARBA00022741"/>
    </source>
</evidence>
<organism evidence="10 11">
    <name type="scientific">Actinospica durhamensis</name>
    <dbReference type="NCBI Taxonomy" id="1508375"/>
    <lineage>
        <taxon>Bacteria</taxon>
        <taxon>Bacillati</taxon>
        <taxon>Actinomycetota</taxon>
        <taxon>Actinomycetes</taxon>
        <taxon>Catenulisporales</taxon>
        <taxon>Actinospicaceae</taxon>
        <taxon>Actinospica</taxon>
    </lineage>
</organism>
<dbReference type="GO" id="GO:0005524">
    <property type="term" value="F:ATP binding"/>
    <property type="evidence" value="ECO:0007669"/>
    <property type="project" value="UniProtKB-UniRule"/>
</dbReference>
<keyword evidence="4 7" id="KW-0067">ATP-binding</keyword>
<protein>
    <recommendedName>
        <fullName evidence="7">Hydrogenobyrinate a,c-diamide synthase</fullName>
        <ecNumber evidence="7">6.3.5.9</ecNumber>
    </recommendedName>
    <alternativeName>
        <fullName evidence="7">Hydrogenobyrinic acid a,c-diamide synthase</fullName>
    </alternativeName>
</protein>
<dbReference type="GO" id="GO:0042242">
    <property type="term" value="F:cobyrinic acid a,c-diamide synthase activity"/>
    <property type="evidence" value="ECO:0007669"/>
    <property type="project" value="InterPro"/>
</dbReference>
<dbReference type="CDD" id="cd05388">
    <property type="entry name" value="CobB_N"/>
    <property type="match status" value="1"/>
</dbReference>
<dbReference type="AlphaFoldDB" id="A0A941EVH1"/>
<feature type="domain" description="CobQ/CobB/MinD/ParA nucleotide binding" evidence="8">
    <location>
        <begin position="11"/>
        <end position="194"/>
    </location>
</feature>
<sequence>MVTVATVPRVLIAAPASGHGKTTVATGLIAALARRGRRVAPFKVGPDYIDPGYHALAAGRPGRNLDPFLIGECRTVGLFGYGAAGADIAVIEGVMGLYDGAVGRGELASSAQVAALTGAPVVLVVDATAQGRSVAALVDGFRGFDRRVRLAGVVLNRVGSPRHREILASALEEIGVPLLGVLHRSDGAATPSRHLGLIPAAERAPDALATVAALAELVETHLDVDRIERIAGSAAPVTAEEAWSPESVLAELGGPVPAERRPVVAVAGGAAFTFSYAEHAELLTAAGAEVVGFDPLRDEALPEGTSALVIGGGFPELYASQLAENKALVDAVRRFAESGGAIAAECAGLLYLAKQLDGVPMCGVVDAEARMSSRLTLGYREAVAGADSILGPAGTRVNAHEFHRTVLTPGSTEPPAWFWRGSEGEKVAEGFAVRRVHASYLHLHWAGAPQIPRRLVAVAAGLTAAGTVGAA</sequence>
<dbReference type="Proteomes" id="UP000675781">
    <property type="component" value="Unassembled WGS sequence"/>
</dbReference>
<dbReference type="CDD" id="cd03130">
    <property type="entry name" value="GATase1_CobB"/>
    <property type="match status" value="1"/>
</dbReference>
<evidence type="ECO:0000259" key="8">
    <source>
        <dbReference type="Pfam" id="PF01656"/>
    </source>
</evidence>
<reference evidence="10" key="1">
    <citation type="submission" date="2021-04" db="EMBL/GenBank/DDBJ databases">
        <title>Genome based classification of Actinospica acidithermotolerans sp. nov., an actinobacterium isolated from an Indonesian hot spring.</title>
        <authorList>
            <person name="Kusuma A.B."/>
            <person name="Putra K.E."/>
            <person name="Nafisah S."/>
            <person name="Loh J."/>
            <person name="Nouioui I."/>
            <person name="Goodfellow M."/>
        </authorList>
    </citation>
    <scope>NUCLEOTIDE SEQUENCE</scope>
    <source>
        <strain evidence="10">CSCA 57</strain>
    </source>
</reference>
<evidence type="ECO:0000256" key="5">
    <source>
        <dbReference type="ARBA" id="ARBA00022842"/>
    </source>
</evidence>
<dbReference type="InterPro" id="IPR011698">
    <property type="entry name" value="GATase_3"/>
</dbReference>
<evidence type="ECO:0000313" key="11">
    <source>
        <dbReference type="Proteomes" id="UP000675781"/>
    </source>
</evidence>
<evidence type="ECO:0000259" key="9">
    <source>
        <dbReference type="Pfam" id="PF07685"/>
    </source>
</evidence>
<dbReference type="NCBIfam" id="NF002204">
    <property type="entry name" value="PRK01077.1"/>
    <property type="match status" value="1"/>
</dbReference>
<dbReference type="GO" id="GO:0043802">
    <property type="term" value="F:hydrogenobyrinic acid a,c-diamide synthase (glutamine-hydrolysing) activity"/>
    <property type="evidence" value="ECO:0007669"/>
    <property type="project" value="UniProtKB-UniRule"/>
</dbReference>
<dbReference type="GO" id="GO:0009236">
    <property type="term" value="P:cobalamin biosynthetic process"/>
    <property type="evidence" value="ECO:0007669"/>
    <property type="project" value="UniProtKB-UniRule"/>
</dbReference>
<dbReference type="Gene3D" id="3.40.50.880">
    <property type="match status" value="1"/>
</dbReference>
<dbReference type="HAMAP" id="MF_00027">
    <property type="entry name" value="CobB_CbiA"/>
    <property type="match status" value="1"/>
</dbReference>
<dbReference type="PANTHER" id="PTHR43873">
    <property type="entry name" value="COBYRINATE A,C-DIAMIDE SYNTHASE"/>
    <property type="match status" value="1"/>
</dbReference>
<comment type="cofactor">
    <cofactor evidence="1 7">
        <name>Mg(2+)</name>
        <dbReference type="ChEBI" id="CHEBI:18420"/>
    </cofactor>
</comment>
<comment type="function">
    <text evidence="7">Catalyzes the ATP-dependent amidation of the two carboxylate groups at positions a and c of hydrogenobyrinate, using either L-glutamine or ammonia as the nitrogen source.</text>
</comment>
<dbReference type="InterPro" id="IPR027417">
    <property type="entry name" value="P-loop_NTPase"/>
</dbReference>
<dbReference type="PROSITE" id="PS51274">
    <property type="entry name" value="GATASE_COBBQ"/>
    <property type="match status" value="1"/>
</dbReference>
<comment type="pathway">
    <text evidence="7">Cofactor biosynthesis; adenosylcobalamin biosynthesis; cob(II)yrinate a,c-diamide from precorrin-2 (aerobic route): step 9/10.</text>
</comment>
<keyword evidence="11" id="KW-1185">Reference proteome</keyword>
<proteinExistence type="inferred from homology"/>
<comment type="domain">
    <text evidence="7">Comprises of two domains. The C-terminal domain contains the binding site for glutamine and catalyzes the hydrolysis of this substrate to glutamate and ammonia. The N-terminal domain is anticipated to bind ATP and hydrogenobyrinate and catalyzes the ultimate synthesis of the diamide product. The ammonia produced via the glutaminase domain is probably translocated to the adjacent domain via a molecular tunnel, where it reacts with an activated intermediate.</text>
</comment>
<feature type="active site" description="Nucleophile" evidence="7">
    <location>
        <position position="346"/>
    </location>
</feature>
<comment type="caution">
    <text evidence="10">The sequence shown here is derived from an EMBL/GenBank/DDBJ whole genome shotgun (WGS) entry which is preliminary data.</text>
</comment>
<keyword evidence="7" id="KW-0169">Cobalamin biosynthesis</keyword>
<name>A0A941EVH1_9ACTN</name>
<evidence type="ECO:0000313" key="10">
    <source>
        <dbReference type="EMBL" id="MBR7838021.1"/>
    </source>
</evidence>
<keyword evidence="2 7" id="KW-0436">Ligase</keyword>
<dbReference type="InterPro" id="IPR002586">
    <property type="entry name" value="CobQ/CobB/MinD/ParA_Nub-bd_dom"/>
</dbReference>
<dbReference type="EMBL" id="JAGSOG010000251">
    <property type="protein sequence ID" value="MBR7838021.1"/>
    <property type="molecule type" value="Genomic_DNA"/>
</dbReference>
<dbReference type="InterPro" id="IPR029062">
    <property type="entry name" value="Class_I_gatase-like"/>
</dbReference>
<dbReference type="NCBIfam" id="TIGR00379">
    <property type="entry name" value="cobB"/>
    <property type="match status" value="1"/>
</dbReference>
<dbReference type="EC" id="6.3.5.9" evidence="7"/>
<evidence type="ECO:0000256" key="7">
    <source>
        <dbReference type="HAMAP-Rule" id="MF_00027"/>
    </source>
</evidence>
<dbReference type="SUPFAM" id="SSF52317">
    <property type="entry name" value="Class I glutamine amidotransferase-like"/>
    <property type="match status" value="1"/>
</dbReference>
<gene>
    <name evidence="7" type="primary">cobB</name>
    <name evidence="10" type="ORF">KDL01_32410</name>
</gene>
<dbReference type="Pfam" id="PF07685">
    <property type="entry name" value="GATase_3"/>
    <property type="match status" value="1"/>
</dbReference>
<dbReference type="RefSeq" id="WP_212532483.1">
    <property type="nucleotide sequence ID" value="NZ_JAGSOG010000251.1"/>
</dbReference>
<dbReference type="Pfam" id="PF01656">
    <property type="entry name" value="CbiA"/>
    <property type="match status" value="1"/>
</dbReference>
<dbReference type="Gene3D" id="3.40.50.300">
    <property type="entry name" value="P-loop containing nucleotide triphosphate hydrolases"/>
    <property type="match status" value="2"/>
</dbReference>